<evidence type="ECO:0000313" key="1">
    <source>
        <dbReference type="EMBL" id="CAF9914801.1"/>
    </source>
</evidence>
<proteinExistence type="predicted"/>
<dbReference type="PANTHER" id="PTHR15955">
    <property type="entry name" value="RWD DOMAIN CONTAINING PROTEIN 2"/>
    <property type="match status" value="1"/>
</dbReference>
<dbReference type="Proteomes" id="UP000664169">
    <property type="component" value="Unassembled WGS sequence"/>
</dbReference>
<gene>
    <name evidence="1" type="ORF">GOMPHAMPRED_008279</name>
</gene>
<organism evidence="1 2">
    <name type="scientific">Gomphillus americanus</name>
    <dbReference type="NCBI Taxonomy" id="1940652"/>
    <lineage>
        <taxon>Eukaryota</taxon>
        <taxon>Fungi</taxon>
        <taxon>Dikarya</taxon>
        <taxon>Ascomycota</taxon>
        <taxon>Pezizomycotina</taxon>
        <taxon>Lecanoromycetes</taxon>
        <taxon>OSLEUM clade</taxon>
        <taxon>Ostropomycetidae</taxon>
        <taxon>Ostropales</taxon>
        <taxon>Graphidaceae</taxon>
        <taxon>Gomphilloideae</taxon>
        <taxon>Gomphillus</taxon>
    </lineage>
</organism>
<dbReference type="AlphaFoldDB" id="A0A8H3EWI5"/>
<sequence>MSIEGNDRLQSELELLHAIYPDQLRYQNRELIYTTNETNLKLRLPDGYLKDEHPEIILANTGKQDLRNETKEIILPLPTGEEILDAIILAFIDLTRSKLELELEHTNERDITAEPTACGAVTIVIWLHHLLNTNKRKQCLSPDASVSGVTKPGYPGVLIYSGPYDAVHEHVRELKQLNWAGFQVRYEIEERWVFRHGEGVVEVEAMKDVVAEVGEKRELFLECMRMK</sequence>
<comment type="caution">
    <text evidence="1">The sequence shown here is derived from an EMBL/GenBank/DDBJ whole genome shotgun (WGS) entry which is preliminary data.</text>
</comment>
<dbReference type="EMBL" id="CAJPDQ010000009">
    <property type="protein sequence ID" value="CAF9914801.1"/>
    <property type="molecule type" value="Genomic_DNA"/>
</dbReference>
<dbReference type="InterPro" id="IPR017359">
    <property type="entry name" value="Phi-like"/>
</dbReference>
<evidence type="ECO:0000313" key="2">
    <source>
        <dbReference type="Proteomes" id="UP000664169"/>
    </source>
</evidence>
<keyword evidence="2" id="KW-1185">Reference proteome</keyword>
<evidence type="ECO:0008006" key="3">
    <source>
        <dbReference type="Google" id="ProtNLM"/>
    </source>
</evidence>
<name>A0A8H3EWI5_9LECA</name>
<reference evidence="1" key="1">
    <citation type="submission" date="2021-03" db="EMBL/GenBank/DDBJ databases">
        <authorList>
            <person name="Tagirdzhanova G."/>
        </authorList>
    </citation>
    <scope>NUCLEOTIDE SEQUENCE</scope>
</reference>
<dbReference type="PANTHER" id="PTHR15955:SF8">
    <property type="entry name" value="RWD DOMAIN-CONTAINING PROTEIN 2B-RELATED"/>
    <property type="match status" value="1"/>
</dbReference>
<accession>A0A8H3EWI5</accession>
<dbReference type="OrthoDB" id="432412at2759"/>
<protein>
    <recommendedName>
        <fullName evidence="3">RWD domain-containing protein</fullName>
    </recommendedName>
</protein>